<dbReference type="Proteomes" id="UP001163823">
    <property type="component" value="Chromosome 10"/>
</dbReference>
<dbReference type="CDD" id="cd17419">
    <property type="entry name" value="MFS_NPF7"/>
    <property type="match status" value="1"/>
</dbReference>
<evidence type="ECO:0000256" key="1">
    <source>
        <dbReference type="ARBA" id="ARBA00004141"/>
    </source>
</evidence>
<keyword evidence="5 6" id="KW-0472">Membrane</keyword>
<feature type="transmembrane region" description="Helical" evidence="6">
    <location>
        <begin position="112"/>
        <end position="134"/>
    </location>
</feature>
<feature type="transmembrane region" description="Helical" evidence="6">
    <location>
        <begin position="225"/>
        <end position="245"/>
    </location>
</feature>
<feature type="transmembrane region" description="Helical" evidence="6">
    <location>
        <begin position="391"/>
        <end position="410"/>
    </location>
</feature>
<evidence type="ECO:0000256" key="4">
    <source>
        <dbReference type="ARBA" id="ARBA00022989"/>
    </source>
</evidence>
<dbReference type="KEGG" id="qsa:O6P43_024463"/>
<feature type="transmembrane region" description="Helical" evidence="6">
    <location>
        <begin position="197"/>
        <end position="219"/>
    </location>
</feature>
<evidence type="ECO:0000256" key="5">
    <source>
        <dbReference type="ARBA" id="ARBA00023136"/>
    </source>
</evidence>
<feature type="transmembrane region" description="Helical" evidence="6">
    <location>
        <begin position="511"/>
        <end position="535"/>
    </location>
</feature>
<dbReference type="Pfam" id="PF00854">
    <property type="entry name" value="PTR2"/>
    <property type="match status" value="1"/>
</dbReference>
<comment type="caution">
    <text evidence="7">The sequence shown here is derived from an EMBL/GenBank/DDBJ whole genome shotgun (WGS) entry which is preliminary data.</text>
</comment>
<keyword evidence="3 6" id="KW-0812">Transmembrane</keyword>
<feature type="transmembrane region" description="Helical" evidence="6">
    <location>
        <begin position="471"/>
        <end position="490"/>
    </location>
</feature>
<dbReference type="InterPro" id="IPR000109">
    <property type="entry name" value="POT_fam"/>
</dbReference>
<dbReference type="SUPFAM" id="SSF103473">
    <property type="entry name" value="MFS general substrate transporter"/>
    <property type="match status" value="1"/>
</dbReference>
<evidence type="ECO:0000256" key="6">
    <source>
        <dbReference type="SAM" id="Phobius"/>
    </source>
</evidence>
<dbReference type="PANTHER" id="PTHR11654">
    <property type="entry name" value="OLIGOPEPTIDE TRANSPORTER-RELATED"/>
    <property type="match status" value="1"/>
</dbReference>
<feature type="transmembrane region" description="Helical" evidence="6">
    <location>
        <begin position="349"/>
        <end position="371"/>
    </location>
</feature>
<evidence type="ECO:0000313" key="8">
    <source>
        <dbReference type="Proteomes" id="UP001163823"/>
    </source>
</evidence>
<accession>A0AAD7L6T1</accession>
<feature type="transmembrane region" description="Helical" evidence="6">
    <location>
        <begin position="555"/>
        <end position="573"/>
    </location>
</feature>
<sequence length="596" mass="66235">MACLEVCKESKYKEEEEGCTLDGSVDFHGRPAIRAKSGRWVAGIIILLNQGLATLAFFGVGVNMVLFLTRVLQQNNAEAANNVSKWTGTVYICSLVGAFLSDSYWGRYKTCAIFQIIFVFGLVSLSLSSYLFLFRPKGCGDELTPCGEHSSMEISFFYISIYLVALGNGGYQPNIATFGADQFDEEEPKEGHSKVAFFSYFYLALNLGSLFSNTILGYFEDEGMWALGFWVSAGSAFSALVLFLCGTSRYRHFKPSGNPLSRFGQVIVAAAKKWRVQMPPSGEELYDIDAKESSMNGNRKILHTHGFKFLDRAAFISSRDLEDQKHSRQNLWSLCPITQVEEVKCILRLLPIWLCTIIYSVVFTQMASLFVEQGAAMKTTVSNFRIPAASMSSFDILSVAVFIFLYRRVLDPLVGRIKKSDSKGLTELQRMGVGLVIAVLAMISAGIVECYRLKYAKGDCTHCEGSSSLSIFWQIPQYAFIGASEVFMYVGQLEFFNAQTPDGLKSFGSALCMTSISLGNYVSSLLVSMVMKISTGDHMPGWIPGNLNRGHLDRFYFLLAALTTIDLVVYVACAKWYKNIKLEGKCEENEPGNFKV</sequence>
<dbReference type="AlphaFoldDB" id="A0AAD7L6T1"/>
<keyword evidence="4 6" id="KW-1133">Transmembrane helix</keyword>
<evidence type="ECO:0000256" key="3">
    <source>
        <dbReference type="ARBA" id="ARBA00022692"/>
    </source>
</evidence>
<dbReference type="GO" id="GO:0016020">
    <property type="term" value="C:membrane"/>
    <property type="evidence" value="ECO:0007669"/>
    <property type="project" value="UniProtKB-SubCell"/>
</dbReference>
<proteinExistence type="inferred from homology"/>
<feature type="transmembrane region" description="Helical" evidence="6">
    <location>
        <begin position="154"/>
        <end position="171"/>
    </location>
</feature>
<gene>
    <name evidence="7" type="ORF">O6P43_024463</name>
</gene>
<comment type="similarity">
    <text evidence="2">Belongs to the major facilitator superfamily. Proton-dependent oligopeptide transporter (POT/PTR) (TC 2.A.17) family.</text>
</comment>
<evidence type="ECO:0000256" key="2">
    <source>
        <dbReference type="ARBA" id="ARBA00005982"/>
    </source>
</evidence>
<feature type="transmembrane region" description="Helical" evidence="6">
    <location>
        <begin position="431"/>
        <end position="451"/>
    </location>
</feature>
<comment type="subcellular location">
    <subcellularLocation>
        <location evidence="1">Membrane</location>
        <topology evidence="1">Multi-pass membrane protein</topology>
    </subcellularLocation>
</comment>
<dbReference type="InterPro" id="IPR036259">
    <property type="entry name" value="MFS_trans_sf"/>
</dbReference>
<dbReference type="EMBL" id="JARAOO010000010">
    <property type="protein sequence ID" value="KAJ7952654.1"/>
    <property type="molecule type" value="Genomic_DNA"/>
</dbReference>
<organism evidence="7 8">
    <name type="scientific">Quillaja saponaria</name>
    <name type="common">Soap bark tree</name>
    <dbReference type="NCBI Taxonomy" id="32244"/>
    <lineage>
        <taxon>Eukaryota</taxon>
        <taxon>Viridiplantae</taxon>
        <taxon>Streptophyta</taxon>
        <taxon>Embryophyta</taxon>
        <taxon>Tracheophyta</taxon>
        <taxon>Spermatophyta</taxon>
        <taxon>Magnoliopsida</taxon>
        <taxon>eudicotyledons</taxon>
        <taxon>Gunneridae</taxon>
        <taxon>Pentapetalae</taxon>
        <taxon>rosids</taxon>
        <taxon>fabids</taxon>
        <taxon>Fabales</taxon>
        <taxon>Quillajaceae</taxon>
        <taxon>Quillaja</taxon>
    </lineage>
</organism>
<reference evidence="7" key="1">
    <citation type="journal article" date="2023" name="Science">
        <title>Elucidation of the pathway for biosynthesis of saponin adjuvants from the soapbark tree.</title>
        <authorList>
            <person name="Reed J."/>
            <person name="Orme A."/>
            <person name="El-Demerdash A."/>
            <person name="Owen C."/>
            <person name="Martin L.B.B."/>
            <person name="Misra R.C."/>
            <person name="Kikuchi S."/>
            <person name="Rejzek M."/>
            <person name="Martin A.C."/>
            <person name="Harkess A."/>
            <person name="Leebens-Mack J."/>
            <person name="Louveau T."/>
            <person name="Stephenson M.J."/>
            <person name="Osbourn A."/>
        </authorList>
    </citation>
    <scope>NUCLEOTIDE SEQUENCE</scope>
    <source>
        <strain evidence="7">S10</strain>
    </source>
</reference>
<feature type="transmembrane region" description="Helical" evidence="6">
    <location>
        <begin position="40"/>
        <end position="66"/>
    </location>
</feature>
<dbReference type="Gene3D" id="1.20.1250.20">
    <property type="entry name" value="MFS general substrate transporter like domains"/>
    <property type="match status" value="1"/>
</dbReference>
<keyword evidence="8" id="KW-1185">Reference proteome</keyword>
<name>A0AAD7L6T1_QUISA</name>
<protein>
    <submittedName>
        <fullName evidence="7">Protein NRT1/ PTR FAMILY 7.3-like</fullName>
    </submittedName>
</protein>
<evidence type="ECO:0000313" key="7">
    <source>
        <dbReference type="EMBL" id="KAJ7952654.1"/>
    </source>
</evidence>
<dbReference type="GO" id="GO:0022857">
    <property type="term" value="F:transmembrane transporter activity"/>
    <property type="evidence" value="ECO:0007669"/>
    <property type="project" value="InterPro"/>
</dbReference>